<dbReference type="Proteomes" id="UP000266841">
    <property type="component" value="Unassembled WGS sequence"/>
</dbReference>
<protein>
    <submittedName>
        <fullName evidence="1">Uncharacterized protein</fullName>
    </submittedName>
</protein>
<comment type="caution">
    <text evidence="1">The sequence shown here is derived from an EMBL/GenBank/DDBJ whole genome shotgun (WGS) entry which is preliminary data.</text>
</comment>
<evidence type="ECO:0000313" key="2">
    <source>
        <dbReference type="Proteomes" id="UP000266841"/>
    </source>
</evidence>
<keyword evidence="2" id="KW-1185">Reference proteome</keyword>
<name>K0TR81_THAOC</name>
<reference evidence="1 2" key="1">
    <citation type="journal article" date="2012" name="Genome Biol.">
        <title>Genome and low-iron response of an oceanic diatom adapted to chronic iron limitation.</title>
        <authorList>
            <person name="Lommer M."/>
            <person name="Specht M."/>
            <person name="Roy A.S."/>
            <person name="Kraemer L."/>
            <person name="Andreson R."/>
            <person name="Gutowska M.A."/>
            <person name="Wolf J."/>
            <person name="Bergner S.V."/>
            <person name="Schilhabel M.B."/>
            <person name="Klostermeier U.C."/>
            <person name="Beiko R.G."/>
            <person name="Rosenstiel P."/>
            <person name="Hippler M."/>
            <person name="Laroche J."/>
        </authorList>
    </citation>
    <scope>NUCLEOTIDE SEQUENCE [LARGE SCALE GENOMIC DNA]</scope>
    <source>
        <strain evidence="1 2">CCMP1005</strain>
    </source>
</reference>
<gene>
    <name evidence="1" type="ORF">THAOC_00837</name>
</gene>
<organism evidence="1 2">
    <name type="scientific">Thalassiosira oceanica</name>
    <name type="common">Marine diatom</name>
    <dbReference type="NCBI Taxonomy" id="159749"/>
    <lineage>
        <taxon>Eukaryota</taxon>
        <taxon>Sar</taxon>
        <taxon>Stramenopiles</taxon>
        <taxon>Ochrophyta</taxon>
        <taxon>Bacillariophyta</taxon>
        <taxon>Coscinodiscophyceae</taxon>
        <taxon>Thalassiosirophycidae</taxon>
        <taxon>Thalassiosirales</taxon>
        <taxon>Thalassiosiraceae</taxon>
        <taxon>Thalassiosira</taxon>
    </lineage>
</organism>
<sequence length="175" mass="20104">QVARLEQELVQRLIKERNKATKQNAVSAPVTADAREMRNEEKHESTWAKKTHRLDEDSLKSRLKSAFGVSCDEGLRTKIAAQWRAIEQYAQRTGKGKFMSYATFNAWISGKRTSSKAINSEYIEIMEGYCSFLDRENSERWDKQSQSLCINRVNENMQAIPVQEEEEVAIVDPGE</sequence>
<accession>K0TR81</accession>
<evidence type="ECO:0000313" key="1">
    <source>
        <dbReference type="EMBL" id="EJK77337.1"/>
    </source>
</evidence>
<feature type="non-terminal residue" evidence="1">
    <location>
        <position position="1"/>
    </location>
</feature>
<dbReference type="AlphaFoldDB" id="K0TR81"/>
<dbReference type="EMBL" id="AGNL01001010">
    <property type="protein sequence ID" value="EJK77337.1"/>
    <property type="molecule type" value="Genomic_DNA"/>
</dbReference>
<proteinExistence type="predicted"/>